<dbReference type="RefSeq" id="WP_171835108.1">
    <property type="nucleotide sequence ID" value="NZ_CP053708.1"/>
</dbReference>
<proteinExistence type="inferred from homology"/>
<dbReference type="InterPro" id="IPR015424">
    <property type="entry name" value="PyrdxlP-dep_Trfase"/>
</dbReference>
<sequence>MATLELSTQFGELHSGTSNDESHADSPTFDIPFIRPNPPSLRSLGPDLARIEASGVFTNYGPTNTRFERTLENDMFGGRGSCLTVCNATIGLMMAIRYVVDRAEAQRASTHRNVHGRRYALMPSFTFAAAAHAADWVGLTPLFCDIDENDWAASAAAEDSLIRQYGSEIAVIVPYATFGNNIDLRRYERIAAETGIPVVVDAAASLGSLELFGEAFGASFPFPIVFSMHATKTFSTGEGGVIYSTDRTAISDLRTMGNFGFGEPRSATMPGLNSKISEVSALLALTRLKDFDGVVGHRERLAILYRSMLPGWGFQRMNGLRCAYQFMPVLPPGMVAMPRDEIVASLKIRGIGAACYFAPHVAEQPFFRNRAVCGDLAVTERVSKSIIALPLWDGMTGEMVKIVCQTLLEICGLDASPTLVPSSLATIPSMNSALAQLDSFSDRVIPLMETAT</sequence>
<feature type="region of interest" description="Disordered" evidence="6">
    <location>
        <begin position="1"/>
        <end position="36"/>
    </location>
</feature>
<name>A0A6M8HU58_9PROT</name>
<keyword evidence="8" id="KW-1185">Reference proteome</keyword>
<protein>
    <submittedName>
        <fullName evidence="7">Transcriptional regulator</fullName>
    </submittedName>
</protein>
<feature type="compositionally biased region" description="Polar residues" evidence="6">
    <location>
        <begin position="1"/>
        <end position="19"/>
    </location>
</feature>
<dbReference type="InterPro" id="IPR000653">
    <property type="entry name" value="DegT/StrS_aminotransferase"/>
</dbReference>
<comment type="similarity">
    <text evidence="2 5">Belongs to the DegT/DnrJ/EryC1 family.</text>
</comment>
<reference evidence="7 8" key="1">
    <citation type="journal article" date="2014" name="World J. Microbiol. Biotechnol.">
        <title>Biodiversity and physiological characteristics of Antarctic and Arctic lichens-associated bacteria.</title>
        <authorList>
            <person name="Lee Y.M."/>
            <person name="Kim E.H."/>
            <person name="Lee H.K."/>
            <person name="Hong S.G."/>
        </authorList>
    </citation>
    <scope>NUCLEOTIDE SEQUENCE [LARGE SCALE GENOMIC DNA]</scope>
    <source>
        <strain evidence="7 8">PAMC 26569</strain>
    </source>
</reference>
<evidence type="ECO:0000313" key="8">
    <source>
        <dbReference type="Proteomes" id="UP000500767"/>
    </source>
</evidence>
<evidence type="ECO:0000256" key="3">
    <source>
        <dbReference type="PIRSR" id="PIRSR000390-1"/>
    </source>
</evidence>
<feature type="modified residue" description="N6-(pyridoxal phosphate)lysine" evidence="4">
    <location>
        <position position="232"/>
    </location>
</feature>
<organism evidence="7 8">
    <name type="scientific">Lichenicola cladoniae</name>
    <dbReference type="NCBI Taxonomy" id="1484109"/>
    <lineage>
        <taxon>Bacteria</taxon>
        <taxon>Pseudomonadati</taxon>
        <taxon>Pseudomonadota</taxon>
        <taxon>Alphaproteobacteria</taxon>
        <taxon>Acetobacterales</taxon>
        <taxon>Acetobacteraceae</taxon>
        <taxon>Lichenicola</taxon>
    </lineage>
</organism>
<dbReference type="PANTHER" id="PTHR30244:SF9">
    <property type="entry name" value="PROTEIN RV3402C"/>
    <property type="match status" value="1"/>
</dbReference>
<evidence type="ECO:0000313" key="7">
    <source>
        <dbReference type="EMBL" id="QKE91796.1"/>
    </source>
</evidence>
<evidence type="ECO:0000256" key="2">
    <source>
        <dbReference type="ARBA" id="ARBA00037999"/>
    </source>
</evidence>
<dbReference type="SUPFAM" id="SSF53383">
    <property type="entry name" value="PLP-dependent transferases"/>
    <property type="match status" value="1"/>
</dbReference>
<dbReference type="PANTHER" id="PTHR30244">
    <property type="entry name" value="TRANSAMINASE"/>
    <property type="match status" value="1"/>
</dbReference>
<evidence type="ECO:0000256" key="6">
    <source>
        <dbReference type="SAM" id="MobiDB-lite"/>
    </source>
</evidence>
<dbReference type="InterPro" id="IPR015421">
    <property type="entry name" value="PyrdxlP-dep_Trfase_major"/>
</dbReference>
<accession>A0A6M8HU58</accession>
<dbReference type="GO" id="GO:0030170">
    <property type="term" value="F:pyridoxal phosphate binding"/>
    <property type="evidence" value="ECO:0007669"/>
    <property type="project" value="TreeGrafter"/>
</dbReference>
<dbReference type="Pfam" id="PF01041">
    <property type="entry name" value="DegT_DnrJ_EryC1"/>
    <property type="match status" value="1"/>
</dbReference>
<dbReference type="Gene3D" id="3.40.640.10">
    <property type="entry name" value="Type I PLP-dependent aspartate aminotransferase-like (Major domain)"/>
    <property type="match status" value="1"/>
</dbReference>
<feature type="active site" description="Proton acceptor" evidence="3">
    <location>
        <position position="232"/>
    </location>
</feature>
<dbReference type="GO" id="GO:0008483">
    <property type="term" value="F:transaminase activity"/>
    <property type="evidence" value="ECO:0007669"/>
    <property type="project" value="TreeGrafter"/>
</dbReference>
<evidence type="ECO:0000256" key="4">
    <source>
        <dbReference type="PIRSR" id="PIRSR000390-2"/>
    </source>
</evidence>
<dbReference type="EMBL" id="CP053708">
    <property type="protein sequence ID" value="QKE91796.1"/>
    <property type="molecule type" value="Genomic_DNA"/>
</dbReference>
<evidence type="ECO:0000256" key="5">
    <source>
        <dbReference type="RuleBase" id="RU004508"/>
    </source>
</evidence>
<dbReference type="Proteomes" id="UP000500767">
    <property type="component" value="Chromosome"/>
</dbReference>
<keyword evidence="1 4" id="KW-0663">Pyridoxal phosphate</keyword>
<dbReference type="AlphaFoldDB" id="A0A6M8HU58"/>
<dbReference type="KEGG" id="lck:HN018_18715"/>
<dbReference type="PIRSF" id="PIRSF000390">
    <property type="entry name" value="PLP_StrS"/>
    <property type="match status" value="1"/>
</dbReference>
<dbReference type="GO" id="GO:0000271">
    <property type="term" value="P:polysaccharide biosynthetic process"/>
    <property type="evidence" value="ECO:0007669"/>
    <property type="project" value="TreeGrafter"/>
</dbReference>
<evidence type="ECO:0000256" key="1">
    <source>
        <dbReference type="ARBA" id="ARBA00022898"/>
    </source>
</evidence>
<gene>
    <name evidence="7" type="ORF">HN018_18715</name>
</gene>